<dbReference type="AlphaFoldDB" id="A0A328U665"/>
<proteinExistence type="predicted"/>
<dbReference type="Proteomes" id="UP000249260">
    <property type="component" value="Unassembled WGS sequence"/>
</dbReference>
<evidence type="ECO:0000313" key="2">
    <source>
        <dbReference type="Proteomes" id="UP000249260"/>
    </source>
</evidence>
<accession>A0A328U665</accession>
<dbReference type="EMBL" id="QLUW01000001">
    <property type="protein sequence ID" value="RAP78069.1"/>
    <property type="molecule type" value="Genomic_DNA"/>
</dbReference>
<organism evidence="1 2">
    <name type="scientific">Paenibacillus montanisoli</name>
    <dbReference type="NCBI Taxonomy" id="2081970"/>
    <lineage>
        <taxon>Bacteria</taxon>
        <taxon>Bacillati</taxon>
        <taxon>Bacillota</taxon>
        <taxon>Bacilli</taxon>
        <taxon>Bacillales</taxon>
        <taxon>Paenibacillaceae</taxon>
        <taxon>Paenibacillus</taxon>
    </lineage>
</organism>
<gene>
    <name evidence="1" type="ORF">DL346_06400</name>
</gene>
<keyword evidence="2" id="KW-1185">Reference proteome</keyword>
<reference evidence="1 2" key="1">
    <citation type="submission" date="2018-06" db="EMBL/GenBank/DDBJ databases">
        <title>Paenibacillus montanisoli sp. nov., isolated from mountain area soil.</title>
        <authorList>
            <person name="Wu M."/>
        </authorList>
    </citation>
    <scope>NUCLEOTIDE SEQUENCE [LARGE SCALE GENOMIC DNA]</scope>
    <source>
        <strain evidence="1 2">RA17</strain>
    </source>
</reference>
<evidence type="ECO:0000313" key="1">
    <source>
        <dbReference type="EMBL" id="RAP78069.1"/>
    </source>
</evidence>
<comment type="caution">
    <text evidence="1">The sequence shown here is derived from an EMBL/GenBank/DDBJ whole genome shotgun (WGS) entry which is preliminary data.</text>
</comment>
<sequence>MIGFTVPLQRYVTVRVADGDPFEVLHAYIEANGLANNKRGLALEVYPVHNPKWPSEANVFIPLA</sequence>
<name>A0A328U665_9BACL</name>
<protein>
    <recommendedName>
        <fullName evidence="3">GyrI-like small molecule binding domain-containing protein</fullName>
    </recommendedName>
</protein>
<evidence type="ECO:0008006" key="3">
    <source>
        <dbReference type="Google" id="ProtNLM"/>
    </source>
</evidence>